<proteinExistence type="predicted"/>
<dbReference type="EMBL" id="BARU01028604">
    <property type="protein sequence ID" value="GAH72536.1"/>
    <property type="molecule type" value="Genomic_DNA"/>
</dbReference>
<organism evidence="1">
    <name type="scientific">marine sediment metagenome</name>
    <dbReference type="NCBI Taxonomy" id="412755"/>
    <lineage>
        <taxon>unclassified sequences</taxon>
        <taxon>metagenomes</taxon>
        <taxon>ecological metagenomes</taxon>
    </lineage>
</organism>
<feature type="non-terminal residue" evidence="1">
    <location>
        <position position="1"/>
    </location>
</feature>
<comment type="caution">
    <text evidence="1">The sequence shown here is derived from an EMBL/GenBank/DDBJ whole genome shotgun (WGS) entry which is preliminary data.</text>
</comment>
<evidence type="ECO:0000313" key="1">
    <source>
        <dbReference type="EMBL" id="GAH72536.1"/>
    </source>
</evidence>
<sequence length="267" mass="30527">GSIALSRRGGKKGGRTIPKGLYVTMLAGMQEPRWYLDTSMVRQGLLRRIIIIFVEPKDLDRWLPPLKGARDEIYSKLNDYADKLTEIMVKYHTTVGGYVPQMLDLFFNPKTMEKINARAKELDDALKEKPTNANIYRQSMWEHHAKLAMLRRIAENRLEELAGLKQVTVNEKNLSRAAEFLDPIFEKTEDIIRSIGEEPQPIRTFEEPLERVWLIIASGSKDGITREALYRESNMRADELDSLVSTLIRSGRIMQLKGVSTGGRIPI</sequence>
<reference evidence="1" key="1">
    <citation type="journal article" date="2014" name="Front. Microbiol.">
        <title>High frequency of phylogenetically diverse reductive dehalogenase-homologous genes in deep subseafloor sedimentary metagenomes.</title>
        <authorList>
            <person name="Kawai M."/>
            <person name="Futagami T."/>
            <person name="Toyoda A."/>
            <person name="Takaki Y."/>
            <person name="Nishi S."/>
            <person name="Hori S."/>
            <person name="Arai W."/>
            <person name="Tsubouchi T."/>
            <person name="Morono Y."/>
            <person name="Uchiyama I."/>
            <person name="Ito T."/>
            <person name="Fujiyama A."/>
            <person name="Inagaki F."/>
            <person name="Takami H."/>
        </authorList>
    </citation>
    <scope>NUCLEOTIDE SEQUENCE</scope>
    <source>
        <strain evidence="1">Expedition CK06-06</strain>
    </source>
</reference>
<protein>
    <submittedName>
        <fullName evidence="1">Uncharacterized protein</fullName>
    </submittedName>
</protein>
<dbReference type="AlphaFoldDB" id="X1HQW9"/>
<gene>
    <name evidence="1" type="ORF">S03H2_45631</name>
</gene>
<name>X1HQW9_9ZZZZ</name>
<feature type="non-terminal residue" evidence="1">
    <location>
        <position position="267"/>
    </location>
</feature>
<accession>X1HQW9</accession>